<dbReference type="PANTHER" id="PTHR34524:SF1">
    <property type="entry name" value="CILIA- AND FLAGELLA-ASSOCIATED PROTEIN 68"/>
    <property type="match status" value="1"/>
</dbReference>
<dbReference type="AlphaFoldDB" id="A0A8S2PA00"/>
<dbReference type="GO" id="GO:0046872">
    <property type="term" value="F:metal ion binding"/>
    <property type="evidence" value="ECO:0007669"/>
    <property type="project" value="UniProtKB-KW"/>
</dbReference>
<dbReference type="SUPFAM" id="SSF47473">
    <property type="entry name" value="EF-hand"/>
    <property type="match status" value="1"/>
</dbReference>
<reference evidence="5" key="1">
    <citation type="submission" date="2021-02" db="EMBL/GenBank/DDBJ databases">
        <authorList>
            <person name="Nowell W R."/>
        </authorList>
    </citation>
    <scope>NUCLEOTIDE SEQUENCE</scope>
</reference>
<evidence type="ECO:0000313" key="5">
    <source>
        <dbReference type="EMBL" id="CAF4038794.1"/>
    </source>
</evidence>
<keyword evidence="2" id="KW-0677">Repeat</keyword>
<comment type="caution">
    <text evidence="5">The sequence shown here is derived from an EMBL/GenBank/DDBJ whole genome shotgun (WGS) entry which is preliminary data.</text>
</comment>
<sequence length="537" mass="62970">MYIYFNFSVPALDLSDVSDGDDIPIQKLVSSTRPVTGRASYRTESRAYGNFDHNAAIYTSRHGNQLQNTKYNMDPERVRAIDVQIPQVPRYESARNQAQSTRLPDSVRPNIIGTGLALNDKPTTTYLSNQRTTRKAYDLSLEDFHLAWLESGSRHDSLRKIEADNMNDKRKQELMTETVMADQLSKYVLSDPEQDFERNRPFTIQQQPRRNLDRRLHETRDGKDALRDLFGFYFVLDRTLAIYEYRILGKRPNALPLIPRDQYCHLSGYNQGQPYTLFDLYNNAQIKFETRLITSLPENICSKPVVKFTIISIDDLERQTLLLDGIQDVKRREIVYAVKHPKSNEQLEHERYLNDLHQLIYPQIKNRILIVYTGLATFFRKRSKTNDYCEKEDLLAGLHEFKIHLNAGHFSYAWQHIDTNRNGQGDFNEFLALVFGELNEVRFNQVRKAYLRLDPMKSSQTNLDKMKKFLNLYGHPCSVRGTMSDDKIWERFCDTFRYCMNYPQITYSEFLNFYEALSVIIDNDNDFIHLICNTWSV</sequence>
<evidence type="ECO:0000256" key="1">
    <source>
        <dbReference type="ARBA" id="ARBA00022723"/>
    </source>
</evidence>
<evidence type="ECO:0000313" key="4">
    <source>
        <dbReference type="EMBL" id="CAF1230770.1"/>
    </source>
</evidence>
<dbReference type="Proteomes" id="UP000677228">
    <property type="component" value="Unassembled WGS sequence"/>
</dbReference>
<protein>
    <recommendedName>
        <fullName evidence="7">Calcyphosin-2</fullName>
    </recommendedName>
</protein>
<dbReference type="Gene3D" id="1.10.238.10">
    <property type="entry name" value="EF-hand"/>
    <property type="match status" value="1"/>
</dbReference>
<accession>A0A8S2PA00</accession>
<organism evidence="5 6">
    <name type="scientific">Didymodactylos carnosus</name>
    <dbReference type="NCBI Taxonomy" id="1234261"/>
    <lineage>
        <taxon>Eukaryota</taxon>
        <taxon>Metazoa</taxon>
        <taxon>Spiralia</taxon>
        <taxon>Gnathifera</taxon>
        <taxon>Rotifera</taxon>
        <taxon>Eurotatoria</taxon>
        <taxon>Bdelloidea</taxon>
        <taxon>Philodinida</taxon>
        <taxon>Philodinidae</taxon>
        <taxon>Didymodactylos</taxon>
    </lineage>
</organism>
<keyword evidence="3" id="KW-0106">Calcium</keyword>
<name>A0A8S2PA00_9BILA</name>
<evidence type="ECO:0000256" key="3">
    <source>
        <dbReference type="ARBA" id="ARBA00022837"/>
    </source>
</evidence>
<dbReference type="Proteomes" id="UP000682733">
    <property type="component" value="Unassembled WGS sequence"/>
</dbReference>
<proteinExistence type="predicted"/>
<evidence type="ECO:0000256" key="2">
    <source>
        <dbReference type="ARBA" id="ARBA00022737"/>
    </source>
</evidence>
<dbReference type="InterPro" id="IPR051581">
    <property type="entry name" value="Ca-bind"/>
</dbReference>
<dbReference type="EMBL" id="CAJOBA010037257">
    <property type="protein sequence ID" value="CAF4038794.1"/>
    <property type="molecule type" value="Genomic_DNA"/>
</dbReference>
<keyword evidence="1" id="KW-0479">Metal-binding</keyword>
<gene>
    <name evidence="4" type="ORF">OVA965_LOCUS25367</name>
    <name evidence="5" type="ORF">TMI583_LOCUS26096</name>
</gene>
<evidence type="ECO:0000313" key="6">
    <source>
        <dbReference type="Proteomes" id="UP000682733"/>
    </source>
</evidence>
<evidence type="ECO:0008006" key="7">
    <source>
        <dbReference type="Google" id="ProtNLM"/>
    </source>
</evidence>
<dbReference type="EMBL" id="CAJNOK010015709">
    <property type="protein sequence ID" value="CAF1230770.1"/>
    <property type="molecule type" value="Genomic_DNA"/>
</dbReference>
<dbReference type="InterPro" id="IPR011992">
    <property type="entry name" value="EF-hand-dom_pair"/>
</dbReference>
<dbReference type="PANTHER" id="PTHR34524">
    <property type="entry name" value="CALCYPHOSIN"/>
    <property type="match status" value="1"/>
</dbReference>